<feature type="transmembrane region" description="Helical" evidence="6">
    <location>
        <begin position="210"/>
        <end position="232"/>
    </location>
</feature>
<comment type="similarity">
    <text evidence="2">Belongs to the autoinducer-2 exporter (AI-2E) (TC 2.A.86) family.</text>
</comment>
<evidence type="ECO:0000256" key="4">
    <source>
        <dbReference type="ARBA" id="ARBA00022989"/>
    </source>
</evidence>
<evidence type="ECO:0000256" key="2">
    <source>
        <dbReference type="ARBA" id="ARBA00009773"/>
    </source>
</evidence>
<dbReference type="RefSeq" id="WP_089318944.1">
    <property type="nucleotide sequence ID" value="NZ_FZOQ01000007.1"/>
</dbReference>
<feature type="transmembrane region" description="Helical" evidence="6">
    <location>
        <begin position="66"/>
        <end position="85"/>
    </location>
</feature>
<evidence type="ECO:0000313" key="8">
    <source>
        <dbReference type="Proteomes" id="UP000198432"/>
    </source>
</evidence>
<feature type="transmembrane region" description="Helical" evidence="6">
    <location>
        <begin position="274"/>
        <end position="297"/>
    </location>
</feature>
<evidence type="ECO:0000256" key="1">
    <source>
        <dbReference type="ARBA" id="ARBA00004141"/>
    </source>
</evidence>
<keyword evidence="5 6" id="KW-0472">Membrane</keyword>
<keyword evidence="3 6" id="KW-0812">Transmembrane</keyword>
<keyword evidence="4 6" id="KW-1133">Transmembrane helix</keyword>
<dbReference type="InterPro" id="IPR002549">
    <property type="entry name" value="AI-2E-like"/>
</dbReference>
<keyword evidence="8" id="KW-1185">Reference proteome</keyword>
<feature type="transmembrane region" description="Helical" evidence="6">
    <location>
        <begin position="238"/>
        <end position="267"/>
    </location>
</feature>
<dbReference type="PANTHER" id="PTHR21716">
    <property type="entry name" value="TRANSMEMBRANE PROTEIN"/>
    <property type="match status" value="1"/>
</dbReference>
<dbReference type="Pfam" id="PF01594">
    <property type="entry name" value="AI-2E_transport"/>
    <property type="match status" value="1"/>
</dbReference>
<comment type="subcellular location">
    <subcellularLocation>
        <location evidence="1">Membrane</location>
        <topology evidence="1">Multi-pass membrane protein</topology>
    </subcellularLocation>
</comment>
<dbReference type="EMBL" id="FZOQ01000007">
    <property type="protein sequence ID" value="SNS47413.1"/>
    <property type="molecule type" value="Genomic_DNA"/>
</dbReference>
<feature type="transmembrane region" description="Helical" evidence="6">
    <location>
        <begin position="152"/>
        <end position="174"/>
    </location>
</feature>
<name>A0A239ETP7_9BACT</name>
<feature type="transmembrane region" description="Helical" evidence="6">
    <location>
        <begin position="309"/>
        <end position="337"/>
    </location>
</feature>
<dbReference type="PANTHER" id="PTHR21716:SF62">
    <property type="entry name" value="TRANSPORT PROTEIN YDBI-RELATED"/>
    <property type="match status" value="1"/>
</dbReference>
<gene>
    <name evidence="7" type="ORF">SAMN06296052_10739</name>
</gene>
<sequence length="361" mass="39431">MNVYLYAKRAAIATFVLLLLTVGFFLIGKYFYFVLLVFSGALLAILLCGITNWIVHKTHLNRGLSLFLAFILFFGAITGAFWLIAPTVSDQFRQLSASVPQSLNKVQEWLNQYGWGSQLLQKVPENVSVSNLIPDQGASAGQETFVTKVINFLSSLFGVLFDLLIVTVTALYFAANPKLYTHGFASLFPVRNQDRVLEVLDKLYLAMKKWLWSMLIIMALVGVSTAVAYQIIGLPLAYALALLAFMLQFIPNIGPLIAAVPAVLIGLTVSPQTAVTVGAVFALIQVVEGLVILPLVLKRAIKIPPALLLFFQVLLGVMQGALGVLLAAPLLAVLLVVTRELWVRDVIHAKQAKAREPVPLG</sequence>
<dbReference type="GO" id="GO:0055085">
    <property type="term" value="P:transmembrane transport"/>
    <property type="evidence" value="ECO:0007669"/>
    <property type="project" value="TreeGrafter"/>
</dbReference>
<dbReference type="GO" id="GO:0016020">
    <property type="term" value="C:membrane"/>
    <property type="evidence" value="ECO:0007669"/>
    <property type="project" value="UniProtKB-SubCell"/>
</dbReference>
<feature type="transmembrane region" description="Helical" evidence="6">
    <location>
        <begin position="33"/>
        <end position="54"/>
    </location>
</feature>
<evidence type="ECO:0000256" key="5">
    <source>
        <dbReference type="ARBA" id="ARBA00023136"/>
    </source>
</evidence>
<organism evidence="7 8">
    <name type="scientific">Pontibacter ummariensis</name>
    <dbReference type="NCBI Taxonomy" id="1610492"/>
    <lineage>
        <taxon>Bacteria</taxon>
        <taxon>Pseudomonadati</taxon>
        <taxon>Bacteroidota</taxon>
        <taxon>Cytophagia</taxon>
        <taxon>Cytophagales</taxon>
        <taxon>Hymenobacteraceae</taxon>
        <taxon>Pontibacter</taxon>
    </lineage>
</organism>
<evidence type="ECO:0000313" key="7">
    <source>
        <dbReference type="EMBL" id="SNS47413.1"/>
    </source>
</evidence>
<proteinExistence type="inferred from homology"/>
<evidence type="ECO:0000256" key="6">
    <source>
        <dbReference type="SAM" id="Phobius"/>
    </source>
</evidence>
<feature type="transmembrane region" description="Helical" evidence="6">
    <location>
        <begin position="7"/>
        <end position="27"/>
    </location>
</feature>
<accession>A0A239ETP7</accession>
<dbReference type="AlphaFoldDB" id="A0A239ETP7"/>
<reference evidence="8" key="1">
    <citation type="submission" date="2017-06" db="EMBL/GenBank/DDBJ databases">
        <authorList>
            <person name="Varghese N."/>
            <person name="Submissions S."/>
        </authorList>
    </citation>
    <scope>NUCLEOTIDE SEQUENCE [LARGE SCALE GENOMIC DNA]</scope>
    <source>
        <strain evidence="8">NKM1</strain>
    </source>
</reference>
<dbReference type="Proteomes" id="UP000198432">
    <property type="component" value="Unassembled WGS sequence"/>
</dbReference>
<protein>
    <submittedName>
        <fullName evidence="7">Predicted PurR-regulated permease PerM</fullName>
    </submittedName>
</protein>
<evidence type="ECO:0000256" key="3">
    <source>
        <dbReference type="ARBA" id="ARBA00022692"/>
    </source>
</evidence>